<evidence type="ECO:0000313" key="2">
    <source>
        <dbReference type="Proteomes" id="UP000275281"/>
    </source>
</evidence>
<reference evidence="1 2" key="1">
    <citation type="submission" date="2018-11" db="EMBL/GenBank/DDBJ databases">
        <authorList>
            <person name="Ye M.-Q."/>
            <person name="Du Z.-J."/>
        </authorList>
    </citation>
    <scope>NUCLEOTIDE SEQUENCE [LARGE SCALE GENOMIC DNA]</scope>
    <source>
        <strain evidence="1 2">U0105</strain>
    </source>
</reference>
<name>A0A3N5YCY0_9ALTE</name>
<dbReference type="OrthoDB" id="5566524at2"/>
<gene>
    <name evidence="1" type="ORF">DRW07_06895</name>
</gene>
<keyword evidence="2" id="KW-1185">Reference proteome</keyword>
<protein>
    <submittedName>
        <fullName evidence="1">Uncharacterized protein</fullName>
    </submittedName>
</protein>
<evidence type="ECO:0000313" key="1">
    <source>
        <dbReference type="EMBL" id="RPJ67255.1"/>
    </source>
</evidence>
<organism evidence="1 2">
    <name type="scientific">Alteromonas sediminis</name>
    <dbReference type="NCBI Taxonomy" id="2259342"/>
    <lineage>
        <taxon>Bacteria</taxon>
        <taxon>Pseudomonadati</taxon>
        <taxon>Pseudomonadota</taxon>
        <taxon>Gammaproteobacteria</taxon>
        <taxon>Alteromonadales</taxon>
        <taxon>Alteromonadaceae</taxon>
        <taxon>Alteromonas/Salinimonas group</taxon>
        <taxon>Alteromonas</taxon>
    </lineage>
</organism>
<sequence length="386" mass="44123">MIAAIGRSAAHVGLLLSVVLPSFVVLAEEDWWFDVEVVIFDRGQGLQEIAEKFVESTEFTPKKTDWDIINTVTKPNVSWLLQSLPVCNPEPDWRLISAEEVYPLPTLPDYVPLAGSTEEESAQPVELDPVRVWLDAFAPEVLGPAFDAQIPRTDCFDTHALFHNTSSYPKLEQLPVVIDGTGKDESWGAHILDAEQHSLTELSQRIRRERKLTRLLHMAWRQPVAFGKDNAKTIRLYGGQNYADRFDAFGNALTETPITDVASEMESSLQAFTYALATSDRLTPEQIIQRIPRQSIQDEATTLNELWQIEGAMKVYLQYVNRVPYLHIENDFLYRQPIKERNSSSERARLANIPFSQLRRVISTQLHYFDHPMFGVLVEIRRYKKP</sequence>
<dbReference type="Pfam" id="PF10972">
    <property type="entry name" value="CsiV"/>
    <property type="match status" value="1"/>
</dbReference>
<accession>A0A3N5YCY0</accession>
<dbReference type="Proteomes" id="UP000275281">
    <property type="component" value="Unassembled WGS sequence"/>
</dbReference>
<comment type="caution">
    <text evidence="1">The sequence shown here is derived from an EMBL/GenBank/DDBJ whole genome shotgun (WGS) entry which is preliminary data.</text>
</comment>
<dbReference type="RefSeq" id="WP_124027158.1">
    <property type="nucleotide sequence ID" value="NZ_JBHRSN010000015.1"/>
</dbReference>
<proteinExistence type="predicted"/>
<dbReference type="AlphaFoldDB" id="A0A3N5YCY0"/>
<dbReference type="EMBL" id="RPOK01000002">
    <property type="protein sequence ID" value="RPJ67255.1"/>
    <property type="molecule type" value="Genomic_DNA"/>
</dbReference>
<dbReference type="InterPro" id="IPR021241">
    <property type="entry name" value="CsiV"/>
</dbReference>